<evidence type="ECO:0000313" key="1">
    <source>
        <dbReference type="EMBL" id="KAF8674576.1"/>
    </source>
</evidence>
<dbReference type="InterPro" id="IPR032675">
    <property type="entry name" value="LRR_dom_sf"/>
</dbReference>
<organism evidence="1 2">
    <name type="scientific">Rhizoctonia solani</name>
    <dbReference type="NCBI Taxonomy" id="456999"/>
    <lineage>
        <taxon>Eukaryota</taxon>
        <taxon>Fungi</taxon>
        <taxon>Dikarya</taxon>
        <taxon>Basidiomycota</taxon>
        <taxon>Agaricomycotina</taxon>
        <taxon>Agaricomycetes</taxon>
        <taxon>Cantharellales</taxon>
        <taxon>Ceratobasidiaceae</taxon>
        <taxon>Rhizoctonia</taxon>
    </lineage>
</organism>
<comment type="caution">
    <text evidence="1">The sequence shown here is derived from an EMBL/GenBank/DDBJ whole genome shotgun (WGS) entry which is preliminary data.</text>
</comment>
<dbReference type="Proteomes" id="UP000650582">
    <property type="component" value="Unassembled WGS sequence"/>
</dbReference>
<name>A0A8H7H3J1_9AGAM</name>
<proteinExistence type="predicted"/>
<dbReference type="AlphaFoldDB" id="A0A8H7H3J1"/>
<evidence type="ECO:0000313" key="2">
    <source>
        <dbReference type="Proteomes" id="UP000650582"/>
    </source>
</evidence>
<protein>
    <submittedName>
        <fullName evidence="1">Uncharacterized protein</fullName>
    </submittedName>
</protein>
<dbReference type="EMBL" id="JACYCC010000130">
    <property type="protein sequence ID" value="KAF8674576.1"/>
    <property type="molecule type" value="Genomic_DNA"/>
</dbReference>
<accession>A0A8H7H3J1</accession>
<dbReference type="SUPFAM" id="SSF52047">
    <property type="entry name" value="RNI-like"/>
    <property type="match status" value="1"/>
</dbReference>
<dbReference type="Gene3D" id="3.80.10.10">
    <property type="entry name" value="Ribonuclease Inhibitor"/>
    <property type="match status" value="1"/>
</dbReference>
<reference evidence="1" key="1">
    <citation type="submission" date="2020-09" db="EMBL/GenBank/DDBJ databases">
        <title>Comparative genome analyses of four rice-infecting Rhizoctonia solani isolates reveal extensive enrichment of homogalacturonan modification genes.</title>
        <authorList>
            <person name="Lee D.-Y."/>
            <person name="Jeon J."/>
            <person name="Kim K.-T."/>
            <person name="Cheong K."/>
            <person name="Song H."/>
            <person name="Choi G."/>
            <person name="Ko J."/>
            <person name="Opiyo S.O."/>
            <person name="Zuo S."/>
            <person name="Madhav S."/>
            <person name="Lee Y.-H."/>
            <person name="Wang G.-L."/>
        </authorList>
    </citation>
    <scope>NUCLEOTIDE SEQUENCE</scope>
    <source>
        <strain evidence="1">AG1-IA YN-7</strain>
    </source>
</reference>
<gene>
    <name evidence="1" type="ORF">RHS04_07088</name>
</gene>
<sequence>MIFPVMYQFVRLLSAKDHELDHLPEYIRARFENCPENLVDRIELQADIDWQSMQFSSCIRHLRVEWKMNEQQLQSFGSAVLKLKTLEHLDWKVSAVDSSKWYNILVQFVEKLPQIQSLKLTLPLNDIHLDDSGEIIDLANLKSLAIELDQYTGKQPDEQVPSNIIRLICGARNIESLALDIEVDFTLMEDLYLDWEAEDMFAAIFSHQFPRLRELSIGSYYQLTSVECFSDAPSGLRQFLQRHPLLEKVVLYMHGRQLEPDWSISPQDMEDIIPSIRHFAGPALMVNTLVNSRLVSQLEVLQIIQLENIPDSNLSDLLQGPDILPLQVLSRLRGIGIYVERDVSCNNTENGILALAKLVPVVPGLEEIVFCTKQRPTQDNKASAFNLIFNIPDNSVSLFIQEDLLKTIAQLPHLRRLALPDWLLLLFNQLPGAHSFSERAKSLCPGIEIVGSFEFSPNITSAINEGLAGSMDTYRYPPP</sequence>